<feature type="domain" description="VTT" evidence="2">
    <location>
        <begin position="29"/>
        <end position="135"/>
    </location>
</feature>
<evidence type="ECO:0000256" key="1">
    <source>
        <dbReference type="SAM" id="Phobius"/>
    </source>
</evidence>
<evidence type="ECO:0000259" key="2">
    <source>
        <dbReference type="Pfam" id="PF09335"/>
    </source>
</evidence>
<dbReference type="PANTHER" id="PTHR42709:SF2">
    <property type="entry name" value="INNER MEMBRANE PROTEIN YOHD"/>
    <property type="match status" value="1"/>
</dbReference>
<accession>A0A2H0K7H3</accession>
<reference evidence="3 4" key="1">
    <citation type="submission" date="2017-09" db="EMBL/GenBank/DDBJ databases">
        <title>Depth-based differentiation of microbial function through sediment-hosted aquifers and enrichment of novel symbionts in the deep terrestrial subsurface.</title>
        <authorList>
            <person name="Probst A.J."/>
            <person name="Ladd B."/>
            <person name="Jarett J.K."/>
            <person name="Geller-Mcgrath D.E."/>
            <person name="Sieber C.M."/>
            <person name="Emerson J.B."/>
            <person name="Anantharaman K."/>
            <person name="Thomas B.C."/>
            <person name="Malmstrom R."/>
            <person name="Stieglmeier M."/>
            <person name="Klingl A."/>
            <person name="Woyke T."/>
            <person name="Ryan C.M."/>
            <person name="Banfield J.F."/>
        </authorList>
    </citation>
    <scope>NUCLEOTIDE SEQUENCE [LARGE SCALE GENOMIC DNA]</scope>
    <source>
        <strain evidence="3">CG11_big_fil_rev_8_21_14_0_20_40_24</strain>
    </source>
</reference>
<protein>
    <recommendedName>
        <fullName evidence="2">VTT domain-containing protein</fullName>
    </recommendedName>
</protein>
<evidence type="ECO:0000313" key="4">
    <source>
        <dbReference type="Proteomes" id="UP000229834"/>
    </source>
</evidence>
<feature type="transmembrane region" description="Helical" evidence="1">
    <location>
        <begin position="5"/>
        <end position="25"/>
    </location>
</feature>
<evidence type="ECO:0000313" key="3">
    <source>
        <dbReference type="EMBL" id="PIQ67198.1"/>
    </source>
</evidence>
<dbReference type="InterPro" id="IPR032816">
    <property type="entry name" value="VTT_dom"/>
</dbReference>
<dbReference type="AlphaFoldDB" id="A0A2H0K7H3"/>
<feature type="transmembrane region" description="Helical" evidence="1">
    <location>
        <begin position="31"/>
        <end position="54"/>
    </location>
</feature>
<gene>
    <name evidence="3" type="ORF">COV95_00015</name>
</gene>
<name>A0A2H0K7H3_9BACT</name>
<dbReference type="PANTHER" id="PTHR42709">
    <property type="entry name" value="ALKALINE PHOSPHATASE LIKE PROTEIN"/>
    <property type="match status" value="1"/>
</dbReference>
<proteinExistence type="predicted"/>
<comment type="caution">
    <text evidence="3">The sequence shown here is derived from an EMBL/GenBank/DDBJ whole genome shotgun (WGS) entry which is preliminary data.</text>
</comment>
<dbReference type="EMBL" id="PCVC01000001">
    <property type="protein sequence ID" value="PIQ67198.1"/>
    <property type="molecule type" value="Genomic_DNA"/>
</dbReference>
<dbReference type="InterPro" id="IPR051311">
    <property type="entry name" value="DedA_domain"/>
</dbReference>
<keyword evidence="1" id="KW-0812">Transmembrane</keyword>
<sequence>MTTYLLFLLGIMALGDVALIPLLYFSVTDSFSLSTVILIGLIANTIMDVFWYWVGRMSNKEKIFRFFRIDRLMKKNAEIFSLSNPRADKILFISNFLYGIRVPVRVLYGMERLPLRNFLRVGVLGTIIWILIIAGLAFTLNTGAEELKIYVRRGEIVFSTFVLLIVLFEIWAKKYIKKFMSSKEQDCETNQPGTKI</sequence>
<feature type="transmembrane region" description="Helical" evidence="1">
    <location>
        <begin position="150"/>
        <end position="172"/>
    </location>
</feature>
<feature type="transmembrane region" description="Helical" evidence="1">
    <location>
        <begin position="118"/>
        <end position="138"/>
    </location>
</feature>
<organism evidence="3 4">
    <name type="scientific">Candidatus Zambryskibacteria bacterium CG11_big_fil_rev_8_21_14_0_20_40_24</name>
    <dbReference type="NCBI Taxonomy" id="1975116"/>
    <lineage>
        <taxon>Bacteria</taxon>
        <taxon>Candidatus Zambryskiibacteriota</taxon>
    </lineage>
</organism>
<keyword evidence="1" id="KW-1133">Transmembrane helix</keyword>
<keyword evidence="1" id="KW-0472">Membrane</keyword>
<dbReference type="GO" id="GO:0005886">
    <property type="term" value="C:plasma membrane"/>
    <property type="evidence" value="ECO:0007669"/>
    <property type="project" value="TreeGrafter"/>
</dbReference>
<dbReference type="Pfam" id="PF09335">
    <property type="entry name" value="VTT_dom"/>
    <property type="match status" value="1"/>
</dbReference>
<dbReference type="Proteomes" id="UP000229834">
    <property type="component" value="Unassembled WGS sequence"/>
</dbReference>